<evidence type="ECO:0000313" key="2">
    <source>
        <dbReference type="EMBL" id="APG13497.1"/>
    </source>
</evidence>
<dbReference type="AlphaFoldDB" id="A0A1L3FJI7"/>
<evidence type="ECO:0008006" key="4">
    <source>
        <dbReference type="Google" id="ProtNLM"/>
    </source>
</evidence>
<proteinExistence type="predicted"/>
<dbReference type="Proteomes" id="UP000181962">
    <property type="component" value="Chromosome"/>
</dbReference>
<dbReference type="EMBL" id="CP017637">
    <property type="protein sequence ID" value="APG13497.1"/>
    <property type="molecule type" value="Genomic_DNA"/>
</dbReference>
<protein>
    <recommendedName>
        <fullName evidence="4">Pilus assembly protein PilN</fullName>
    </recommendedName>
</protein>
<gene>
    <name evidence="2" type="ORF">BKD09_34605</name>
</gene>
<feature type="transmembrane region" description="Helical" evidence="1">
    <location>
        <begin position="203"/>
        <end position="226"/>
    </location>
</feature>
<organism evidence="2 3">
    <name type="scientific">Bradyrhizobium japonicum</name>
    <dbReference type="NCBI Taxonomy" id="375"/>
    <lineage>
        <taxon>Bacteria</taxon>
        <taxon>Pseudomonadati</taxon>
        <taxon>Pseudomonadota</taxon>
        <taxon>Alphaproteobacteria</taxon>
        <taxon>Hyphomicrobiales</taxon>
        <taxon>Nitrobacteraceae</taxon>
        <taxon>Bradyrhizobium</taxon>
    </lineage>
</organism>
<dbReference type="PANTHER" id="PTHR40278:SF1">
    <property type="entry name" value="DNA UTILIZATION PROTEIN HOFN"/>
    <property type="match status" value="1"/>
</dbReference>
<dbReference type="InterPro" id="IPR052534">
    <property type="entry name" value="Extracell_DNA_Util/SecSys_Comp"/>
</dbReference>
<evidence type="ECO:0000313" key="3">
    <source>
        <dbReference type="Proteomes" id="UP000181962"/>
    </source>
</evidence>
<dbReference type="RefSeq" id="WP_071915598.1">
    <property type="nucleotide sequence ID" value="NZ_CP017637.1"/>
</dbReference>
<evidence type="ECO:0000256" key="1">
    <source>
        <dbReference type="SAM" id="Phobius"/>
    </source>
</evidence>
<keyword evidence="1" id="KW-0812">Transmembrane</keyword>
<accession>A0A1L3FJI7</accession>
<keyword evidence="1" id="KW-1133">Transmembrane helix</keyword>
<sequence>MSIPSQIAAALSLWIDSVARTVSARLERARGARQIAISEDEEGALTLRLASTTSKDADLPPGRINVVDGMISEPLSDEWSAAMKGAMVDLALQPSRFVFRPLELPGRAVEFLDGIIRAQIDRLTPWSPAEAVFHWTPPRAIADDHVELTVVATARAAVTSLSQALLDAGAAAVEISTSAPGMERVAVYHQRVGGQTGSSRLRFGLIAVLATTGVLAMLSVGLGGIATDSYDAQLQQTQRRIAERRALARGGQGGQGSSPLEILARRKQTMPSAVMVLEELSGLLPDHTYATELRIEGDKLQITGLTSDAPSLIQILEQSPHFASAAFFAPTTRAANEAGERFHIETRIKPQFGPGT</sequence>
<reference evidence="2 3" key="1">
    <citation type="submission" date="2016-11" db="EMBL/GenBank/DDBJ databases">
        <title>Complete Genome Sequence of Bradyrhizobium sp. strain J5, an isolated from soybean nodule in Hokkaido.</title>
        <authorList>
            <person name="Kanehara K."/>
        </authorList>
    </citation>
    <scope>NUCLEOTIDE SEQUENCE [LARGE SCALE GENOMIC DNA]</scope>
    <source>
        <strain evidence="2 3">J5</strain>
    </source>
</reference>
<dbReference type="OrthoDB" id="8196557at2"/>
<name>A0A1L3FJI7_BRAJP</name>
<dbReference type="InterPro" id="IPR007813">
    <property type="entry name" value="PilN"/>
</dbReference>
<dbReference type="Pfam" id="PF05137">
    <property type="entry name" value="PilN"/>
    <property type="match status" value="1"/>
</dbReference>
<keyword evidence="1" id="KW-0472">Membrane</keyword>
<dbReference type="PANTHER" id="PTHR40278">
    <property type="entry name" value="DNA UTILIZATION PROTEIN HOFN"/>
    <property type="match status" value="1"/>
</dbReference>